<feature type="region of interest" description="Disordered" evidence="11">
    <location>
        <begin position="479"/>
        <end position="529"/>
    </location>
</feature>
<feature type="transmembrane region" description="Helical" evidence="10">
    <location>
        <begin position="374"/>
        <end position="399"/>
    </location>
</feature>
<keyword evidence="9 10" id="KW-0407">Ion channel</keyword>
<dbReference type="Gene3D" id="1.20.1080.10">
    <property type="entry name" value="Glycerol uptake facilitator protein"/>
    <property type="match status" value="1"/>
</dbReference>
<keyword evidence="13" id="KW-1185">Reference proteome</keyword>
<dbReference type="GO" id="GO:0015254">
    <property type="term" value="F:glycerol channel activity"/>
    <property type="evidence" value="ECO:0007669"/>
    <property type="project" value="TreeGrafter"/>
</dbReference>
<comment type="function">
    <text evidence="10">Structural component of the gap junctions.</text>
</comment>
<evidence type="ECO:0000256" key="2">
    <source>
        <dbReference type="ARBA" id="ARBA00006175"/>
    </source>
</evidence>
<feature type="transmembrane region" description="Helical" evidence="10">
    <location>
        <begin position="144"/>
        <end position="163"/>
    </location>
</feature>
<dbReference type="PRINTS" id="PR00783">
    <property type="entry name" value="MINTRINSICP"/>
</dbReference>
<feature type="transmembrane region" description="Helical" evidence="10">
    <location>
        <begin position="282"/>
        <end position="306"/>
    </location>
</feature>
<evidence type="ECO:0000256" key="9">
    <source>
        <dbReference type="ARBA" id="ARBA00023303"/>
    </source>
</evidence>
<dbReference type="InterPro" id="IPR000990">
    <property type="entry name" value="Innexin"/>
</dbReference>
<keyword evidence="7 10" id="KW-0406">Ion transport</keyword>
<dbReference type="InterPro" id="IPR022357">
    <property type="entry name" value="MIP_CS"/>
</dbReference>
<evidence type="ECO:0000256" key="6">
    <source>
        <dbReference type="ARBA" id="ARBA00022989"/>
    </source>
</evidence>
<comment type="similarity">
    <text evidence="2">Belongs to the MIP/aquaporin (TC 1.A.8) family.</text>
</comment>
<dbReference type="Proteomes" id="UP000663828">
    <property type="component" value="Unassembled WGS sequence"/>
</dbReference>
<dbReference type="InterPro" id="IPR023271">
    <property type="entry name" value="Aquaporin-like"/>
</dbReference>
<evidence type="ECO:0000313" key="13">
    <source>
        <dbReference type="Proteomes" id="UP000663828"/>
    </source>
</evidence>
<keyword evidence="4" id="KW-1003">Cell membrane</keyword>
<dbReference type="GO" id="GO:0034220">
    <property type="term" value="P:monoatomic ion transmembrane transport"/>
    <property type="evidence" value="ECO:0007669"/>
    <property type="project" value="UniProtKB-KW"/>
</dbReference>
<sequence length="831" mass="94707">MKSSLPVYVYLGMFYMFTSVSTTPFPAKQLRSTMPVSTEYKRLATRCFIDDYTTWSEKYQFLLFMLRMADVLNMADQDRESLLKQWDQMRLQQQCLRFIERLPVSVGPGTSTASAMEWITTLISEIYTYLEYRDDTGIDRLNRLYTVAVLSAFVTLITTQQYVVGDPILCWVPKDVPESNSKFAHDTCWLGHTNYYVSQNATSLEHPSIPRTSPFTIYPWLPVALIGMTVSFILPYLLIWHGFSSRTGINIKRLMEIDKQHELRKTIHYVLKRKYSYDCLGGNYVMCVYLLMKILYISILIGQLFFVNKLLTGFYFQFDPKYLLEILSVKHDMWTSAHFPIETMCDFMVRMLGDINNWYTIQCILPFNLFTKRIFVLLLIWFSVLLVLNLIDFIFVWLYRRVYSSNYRYEYIFRFVHIYKSCLYKDDMDKEITLANDCEIHRREFVHEYLKLYSSSRMLNAIPDRRSISEIADGPGFLTPNEPVDESSDIEFNGQSKTSRHESISLGERRKSSVYSNRSGESSIELPQPNSTVEAVERPIFEGIRLDAVPSRSPWVRLCAECIAELFGTAILVLFGCSGIAQYTLSRGVLASFLSVNFAFGFGALIAVYVAGPVSGAHINPAVSIAMLSLRSITPLQCFTYIVSQFLGAFIAAGLVFGTYYDAINRFDGGVRQVQGEQATAGIFGTLPAQHVSQVSLFFDQVLSTALLLVAICALSNKRNKLVANAQIPLAVGFIIVAIGVAFGYNCGFPINPARDLGPRLFTLCVGYGREVFSVGNYYFWIPCVGPVFGALLGAWVYHGYSKLMKVHIGEDDREIARARYQVDVQNVTRM</sequence>
<comment type="similarity">
    <text evidence="10">Belongs to the pannexin family.</text>
</comment>
<protein>
    <recommendedName>
        <fullName evidence="10">Innexin</fullName>
    </recommendedName>
</protein>
<dbReference type="InterPro" id="IPR000425">
    <property type="entry name" value="MIP"/>
</dbReference>
<name>A0A814MHN6_ADIRI</name>
<feature type="transmembrane region" description="Helical" evidence="10">
    <location>
        <begin position="697"/>
        <end position="716"/>
    </location>
</feature>
<keyword evidence="5 10" id="KW-0812">Transmembrane</keyword>
<keyword evidence="8 10" id="KW-0472">Membrane</keyword>
<keyword evidence="6 10" id="KW-1133">Transmembrane helix</keyword>
<reference evidence="12" key="1">
    <citation type="submission" date="2021-02" db="EMBL/GenBank/DDBJ databases">
        <authorList>
            <person name="Nowell W R."/>
        </authorList>
    </citation>
    <scope>NUCLEOTIDE SEQUENCE</scope>
</reference>
<evidence type="ECO:0000256" key="5">
    <source>
        <dbReference type="ARBA" id="ARBA00022692"/>
    </source>
</evidence>
<proteinExistence type="inferred from homology"/>
<feature type="transmembrane region" description="Helical" evidence="10">
    <location>
        <begin position="638"/>
        <end position="661"/>
    </location>
</feature>
<dbReference type="NCBIfam" id="TIGR00861">
    <property type="entry name" value="MIP"/>
    <property type="match status" value="1"/>
</dbReference>
<dbReference type="Pfam" id="PF00230">
    <property type="entry name" value="MIP"/>
    <property type="match status" value="1"/>
</dbReference>
<organism evidence="12 13">
    <name type="scientific">Adineta ricciae</name>
    <name type="common">Rotifer</name>
    <dbReference type="NCBI Taxonomy" id="249248"/>
    <lineage>
        <taxon>Eukaryota</taxon>
        <taxon>Metazoa</taxon>
        <taxon>Spiralia</taxon>
        <taxon>Gnathifera</taxon>
        <taxon>Rotifera</taxon>
        <taxon>Eurotatoria</taxon>
        <taxon>Bdelloidea</taxon>
        <taxon>Adinetida</taxon>
        <taxon>Adinetidae</taxon>
        <taxon>Adineta</taxon>
    </lineage>
</organism>
<evidence type="ECO:0000313" key="12">
    <source>
        <dbReference type="EMBL" id="CAF1076644.1"/>
    </source>
</evidence>
<comment type="caution">
    <text evidence="10">Lacks conserved residue(s) required for the propagation of feature annotation.</text>
</comment>
<dbReference type="PROSITE" id="PS51013">
    <property type="entry name" value="PANNEXIN"/>
    <property type="match status" value="1"/>
</dbReference>
<feature type="compositionally biased region" description="Polar residues" evidence="11">
    <location>
        <begin position="513"/>
        <end position="522"/>
    </location>
</feature>
<comment type="caution">
    <text evidence="12">The sequence shown here is derived from an EMBL/GenBank/DDBJ whole genome shotgun (WGS) entry which is preliminary data.</text>
</comment>
<feature type="transmembrane region" description="Helical" evidence="10">
    <location>
        <begin position="778"/>
        <end position="798"/>
    </location>
</feature>
<dbReference type="GO" id="GO:0005921">
    <property type="term" value="C:gap junction"/>
    <property type="evidence" value="ECO:0007669"/>
    <property type="project" value="UniProtKB-UniRule"/>
</dbReference>
<feature type="transmembrane region" description="Helical" evidence="10">
    <location>
        <begin position="728"/>
        <end position="751"/>
    </location>
</feature>
<evidence type="ECO:0000256" key="3">
    <source>
        <dbReference type="ARBA" id="ARBA00022448"/>
    </source>
</evidence>
<feature type="transmembrane region" description="Helical" evidence="10">
    <location>
        <begin position="589"/>
        <end position="611"/>
    </location>
</feature>
<dbReference type="InterPro" id="IPR050363">
    <property type="entry name" value="MIP/Aquaporin"/>
</dbReference>
<gene>
    <name evidence="10" type="primary">inx</name>
    <name evidence="12" type="ORF">XAT740_LOCUS17102</name>
</gene>
<evidence type="ECO:0000256" key="1">
    <source>
        <dbReference type="ARBA" id="ARBA00004651"/>
    </source>
</evidence>
<feature type="transmembrane region" description="Helical" evidence="10">
    <location>
        <begin position="217"/>
        <end position="243"/>
    </location>
</feature>
<feature type="transmembrane region" description="Helical" evidence="10">
    <location>
        <begin position="6"/>
        <end position="25"/>
    </location>
</feature>
<dbReference type="PROSITE" id="PS00221">
    <property type="entry name" value="MIP"/>
    <property type="match status" value="1"/>
</dbReference>
<accession>A0A814MHN6</accession>
<dbReference type="CDD" id="cd00333">
    <property type="entry name" value="MIP"/>
    <property type="match status" value="1"/>
</dbReference>
<keyword evidence="3 10" id="KW-0813">Transport</keyword>
<dbReference type="AlphaFoldDB" id="A0A814MHN6"/>
<feature type="compositionally biased region" description="Basic and acidic residues" evidence="11">
    <location>
        <begin position="499"/>
        <end position="511"/>
    </location>
</feature>
<dbReference type="Pfam" id="PF00876">
    <property type="entry name" value="Innexin"/>
    <property type="match status" value="1"/>
</dbReference>
<evidence type="ECO:0000256" key="7">
    <source>
        <dbReference type="ARBA" id="ARBA00023065"/>
    </source>
</evidence>
<dbReference type="GO" id="GO:0015250">
    <property type="term" value="F:water channel activity"/>
    <property type="evidence" value="ECO:0007669"/>
    <property type="project" value="TreeGrafter"/>
</dbReference>
<evidence type="ECO:0000256" key="10">
    <source>
        <dbReference type="RuleBase" id="RU010713"/>
    </source>
</evidence>
<feature type="transmembrane region" description="Helical" evidence="10">
    <location>
        <begin position="562"/>
        <end position="583"/>
    </location>
</feature>
<dbReference type="PANTHER" id="PTHR43829:SF9">
    <property type="entry name" value="AQUAPORIN-9"/>
    <property type="match status" value="1"/>
</dbReference>
<comment type="subcellular location">
    <subcellularLocation>
        <location evidence="1 10">Cell membrane</location>
        <topology evidence="1 10">Multi-pass membrane protein</topology>
    </subcellularLocation>
</comment>
<dbReference type="SUPFAM" id="SSF81338">
    <property type="entry name" value="Aquaporin-like"/>
    <property type="match status" value="1"/>
</dbReference>
<dbReference type="PANTHER" id="PTHR43829">
    <property type="entry name" value="AQUAPORIN OR AQUAGLYCEROPORIN RELATED"/>
    <property type="match status" value="1"/>
</dbReference>
<dbReference type="GO" id="GO:0016323">
    <property type="term" value="C:basolateral plasma membrane"/>
    <property type="evidence" value="ECO:0007669"/>
    <property type="project" value="TreeGrafter"/>
</dbReference>
<evidence type="ECO:0000256" key="4">
    <source>
        <dbReference type="ARBA" id="ARBA00022475"/>
    </source>
</evidence>
<dbReference type="EMBL" id="CAJNOR010001108">
    <property type="protein sequence ID" value="CAF1076644.1"/>
    <property type="molecule type" value="Genomic_DNA"/>
</dbReference>
<evidence type="ECO:0000256" key="8">
    <source>
        <dbReference type="ARBA" id="ARBA00023136"/>
    </source>
</evidence>
<evidence type="ECO:0000256" key="11">
    <source>
        <dbReference type="SAM" id="MobiDB-lite"/>
    </source>
</evidence>